<evidence type="ECO:0000259" key="8">
    <source>
        <dbReference type="Pfam" id="PF00482"/>
    </source>
</evidence>
<comment type="subcellular location">
    <subcellularLocation>
        <location evidence="1">Cell membrane</location>
        <topology evidence="1">Multi-pass membrane protein</topology>
    </subcellularLocation>
</comment>
<keyword evidence="10" id="KW-1185">Reference proteome</keyword>
<evidence type="ECO:0000256" key="6">
    <source>
        <dbReference type="ARBA" id="ARBA00023136"/>
    </source>
</evidence>
<evidence type="ECO:0000313" key="10">
    <source>
        <dbReference type="Proteomes" id="UP000515960"/>
    </source>
</evidence>
<evidence type="ECO:0000313" key="9">
    <source>
        <dbReference type="EMBL" id="QNL43559.1"/>
    </source>
</evidence>
<evidence type="ECO:0000256" key="3">
    <source>
        <dbReference type="ARBA" id="ARBA00022475"/>
    </source>
</evidence>
<dbReference type="PANTHER" id="PTHR30012">
    <property type="entry name" value="GENERAL SECRETION PATHWAY PROTEIN"/>
    <property type="match status" value="1"/>
</dbReference>
<feature type="transmembrane region" description="Helical" evidence="7">
    <location>
        <begin position="319"/>
        <end position="339"/>
    </location>
</feature>
<keyword evidence="5 7" id="KW-1133">Transmembrane helix</keyword>
<feature type="domain" description="Type II secretion system protein GspF" evidence="8">
    <location>
        <begin position="14"/>
        <end position="134"/>
    </location>
</feature>
<sequence>MKKRYLSSGYLSAFCLELSVMLHAGIGVGDGLHLLAEDGDQESELLRELAGAVDGGEPLSAAMAATQAFPDYAVYLAGAGEQTGRQEEAFRALAAYYDTIERMGNRIRGALTYPAILLLMMLAVIVVLLAKVLPVFESVFARLGGQMTGLAGGLLALGGVLNRMLPVLCVVLALVLALVAAFSVSLPFRNWAGRFWQRRRGDRGIAGKVGAAQFAAALSMGMASGLPVEEALAMATSLHSENAAMERRYNDCRSRLDEGAGLAEALRQSGLLPPAFCRMLSLGIRSGSGDTVMAEISRRLQTDAERSVEETVSRVEPGIVIVSSLLVGGILLSVMLPLVRIMSAIG</sequence>
<proteinExistence type="inferred from homology"/>
<dbReference type="InterPro" id="IPR042094">
    <property type="entry name" value="T2SS_GspF_sf"/>
</dbReference>
<evidence type="ECO:0000256" key="4">
    <source>
        <dbReference type="ARBA" id="ARBA00022692"/>
    </source>
</evidence>
<dbReference type="InterPro" id="IPR018076">
    <property type="entry name" value="T2SS_GspF_dom"/>
</dbReference>
<evidence type="ECO:0000256" key="7">
    <source>
        <dbReference type="SAM" id="Phobius"/>
    </source>
</evidence>
<keyword evidence="4 7" id="KW-0812">Transmembrane</keyword>
<name>A0A7G9B1X8_9FIRM</name>
<gene>
    <name evidence="9" type="ORF">H8790_08700</name>
</gene>
<feature type="transmembrane region" description="Helical" evidence="7">
    <location>
        <begin position="111"/>
        <end position="132"/>
    </location>
</feature>
<dbReference type="PRINTS" id="PR00812">
    <property type="entry name" value="BCTERIALGSPF"/>
</dbReference>
<feature type="transmembrane region" description="Helical" evidence="7">
    <location>
        <begin position="139"/>
        <end position="158"/>
    </location>
</feature>
<dbReference type="KEGG" id="ohi:H8790_08700"/>
<keyword evidence="3" id="KW-1003">Cell membrane</keyword>
<dbReference type="Pfam" id="PF00482">
    <property type="entry name" value="T2SSF"/>
    <property type="match status" value="2"/>
</dbReference>
<dbReference type="EMBL" id="CP060490">
    <property type="protein sequence ID" value="QNL43559.1"/>
    <property type="molecule type" value="Genomic_DNA"/>
</dbReference>
<organism evidence="9 10">
    <name type="scientific">Oscillibacter hominis</name>
    <dbReference type="NCBI Taxonomy" id="2763056"/>
    <lineage>
        <taxon>Bacteria</taxon>
        <taxon>Bacillati</taxon>
        <taxon>Bacillota</taxon>
        <taxon>Clostridia</taxon>
        <taxon>Eubacteriales</taxon>
        <taxon>Oscillospiraceae</taxon>
        <taxon>Oscillibacter</taxon>
    </lineage>
</organism>
<evidence type="ECO:0000256" key="2">
    <source>
        <dbReference type="ARBA" id="ARBA00005745"/>
    </source>
</evidence>
<dbReference type="GO" id="GO:0005886">
    <property type="term" value="C:plasma membrane"/>
    <property type="evidence" value="ECO:0007669"/>
    <property type="project" value="UniProtKB-SubCell"/>
</dbReference>
<dbReference type="Gene3D" id="1.20.81.30">
    <property type="entry name" value="Type II secretion system (T2SS), domain F"/>
    <property type="match status" value="2"/>
</dbReference>
<comment type="similarity">
    <text evidence="2">Belongs to the GSP F family.</text>
</comment>
<feature type="transmembrane region" description="Helical" evidence="7">
    <location>
        <begin position="164"/>
        <end position="188"/>
    </location>
</feature>
<accession>A0A7G9B1X8</accession>
<feature type="domain" description="Type II secretion system protein GspF" evidence="8">
    <location>
        <begin position="214"/>
        <end position="337"/>
    </location>
</feature>
<dbReference type="AlphaFoldDB" id="A0A7G9B1X8"/>
<evidence type="ECO:0000256" key="5">
    <source>
        <dbReference type="ARBA" id="ARBA00022989"/>
    </source>
</evidence>
<dbReference type="RefSeq" id="WP_187332150.1">
    <property type="nucleotide sequence ID" value="NZ_CP060490.1"/>
</dbReference>
<dbReference type="InterPro" id="IPR003004">
    <property type="entry name" value="GspF/PilC"/>
</dbReference>
<keyword evidence="6 7" id="KW-0472">Membrane</keyword>
<reference evidence="9 10" key="1">
    <citation type="submission" date="2020-08" db="EMBL/GenBank/DDBJ databases">
        <authorList>
            <person name="Liu C."/>
            <person name="Sun Q."/>
        </authorList>
    </citation>
    <scope>NUCLEOTIDE SEQUENCE [LARGE SCALE GENOMIC DNA]</scope>
    <source>
        <strain evidence="9 10">NSJ-62</strain>
    </source>
</reference>
<dbReference type="Proteomes" id="UP000515960">
    <property type="component" value="Chromosome"/>
</dbReference>
<evidence type="ECO:0000256" key="1">
    <source>
        <dbReference type="ARBA" id="ARBA00004651"/>
    </source>
</evidence>
<protein>
    <submittedName>
        <fullName evidence="9">Type II secretion system F family protein</fullName>
    </submittedName>
</protein>
<dbReference type="PANTHER" id="PTHR30012:SF0">
    <property type="entry name" value="TYPE II SECRETION SYSTEM PROTEIN F-RELATED"/>
    <property type="match status" value="1"/>
</dbReference>